<accession>A0A7S6VZC3</accession>
<reference evidence="2 3" key="1">
    <citation type="submission" date="2020-02" db="EMBL/GenBank/DDBJ databases">
        <title>Tigecycline-resistant Acinetobacter species from pigs and migratory birds.</title>
        <authorList>
            <person name="Chen C."/>
            <person name="Sun J."/>
            <person name="Liao X.-P."/>
            <person name="Liu Y.-H."/>
        </authorList>
    </citation>
    <scope>NUCLEOTIDE SEQUENCE [LARGE SCALE GENOMIC DNA]</scope>
    <source>
        <strain evidence="2 3">YH12207_T</strain>
    </source>
</reference>
<keyword evidence="1" id="KW-0175">Coiled coil</keyword>
<proteinExistence type="predicted"/>
<evidence type="ECO:0000313" key="3">
    <source>
        <dbReference type="Proteomes" id="UP000593966"/>
    </source>
</evidence>
<evidence type="ECO:0000313" key="2">
    <source>
        <dbReference type="EMBL" id="QOW47651.1"/>
    </source>
</evidence>
<feature type="coiled-coil region" evidence="1">
    <location>
        <begin position="235"/>
        <end position="262"/>
    </location>
</feature>
<dbReference type="RefSeq" id="WP_180045509.1">
    <property type="nucleotide sequence ID" value="NZ_CP048659.1"/>
</dbReference>
<name>A0A7S6VZC3_9GAMM</name>
<dbReference type="EMBL" id="CP048659">
    <property type="protein sequence ID" value="QOW47651.1"/>
    <property type="molecule type" value="Genomic_DNA"/>
</dbReference>
<keyword evidence="3" id="KW-1185">Reference proteome</keyword>
<dbReference type="AlphaFoldDB" id="A0A7S6VZC3"/>
<sequence length="527" mass="61021">MSTLNTYSYFPKVNTPSQNSSNTNTPPNIALDIFGRRFYADQTPTEYLSEFLLVFNSAKVEKVENTENIFGKNSFQVNDQTTHYCPSTRLALKFFSFFSQSKLETRHPVHQDEFLKALEQLKTRMSNSISATEKNQLVQTLQNLLYGFVGVAKNRTWSTYNFLPVTPMLLGREITWSHTTEHFDNWEQSSKEFSQSDHNFMARGGEVLFLQLGYLFSNISENSHFLQEKASSKHYQHLEFNLEFLQQKLESELQKLFKSETQSIEKICDFIEDALKDYDLPQEKLASHATFATIPKNYVFEAFLFANELLSLLQSNISKLEKIELLQLLCVMQVLRSIIARSRQLDITAPETKNFHGHYAWIACSPTATTSDPIRKYAENSYQKSEEIIYRVLRAEGRKYKIQESQYTNIDKQSFDVFKKMAKTIGFVIPITGGHQRFVLNANMIRLFVYTLIPAGKRIQMTDFLARIQTHFAISFFGEQLQEALQWQYEQPSDPTTDIKLTWFEESLKQSGLLIELSDSVSIVKNP</sequence>
<protein>
    <recommendedName>
        <fullName evidence="4">DNA phosphorothioation-dependent restriction protein DptG</fullName>
    </recommendedName>
</protein>
<gene>
    <name evidence="2" type="ORF">G0028_18200</name>
</gene>
<evidence type="ECO:0000256" key="1">
    <source>
        <dbReference type="SAM" id="Coils"/>
    </source>
</evidence>
<evidence type="ECO:0008006" key="4">
    <source>
        <dbReference type="Google" id="ProtNLM"/>
    </source>
</evidence>
<organism evidence="2 3">
    <name type="scientific">Acinetobacter piscicola</name>
    <dbReference type="NCBI Taxonomy" id="2006115"/>
    <lineage>
        <taxon>Bacteria</taxon>
        <taxon>Pseudomonadati</taxon>
        <taxon>Pseudomonadota</taxon>
        <taxon>Gammaproteobacteria</taxon>
        <taxon>Moraxellales</taxon>
        <taxon>Moraxellaceae</taxon>
        <taxon>Acinetobacter</taxon>
    </lineage>
</organism>
<dbReference type="Proteomes" id="UP000593966">
    <property type="component" value="Chromosome"/>
</dbReference>